<evidence type="ECO:0000256" key="1">
    <source>
        <dbReference type="SAM" id="SignalP"/>
    </source>
</evidence>
<dbReference type="OrthoDB" id="7346603at2"/>
<keyword evidence="3" id="KW-1185">Reference proteome</keyword>
<reference evidence="2 3" key="1">
    <citation type="journal article" date="2016" name="BMC Genomics">
        <title>Combined genomic and structural analyses of a cultured magnetotactic bacterium reveals its niche adaptation to a dynamic environment.</title>
        <authorList>
            <person name="Araujo A.C."/>
            <person name="Morillo V."/>
            <person name="Cypriano J."/>
            <person name="Teixeira L.C."/>
            <person name="Leao P."/>
            <person name="Lyra S."/>
            <person name="Almeida L.G."/>
            <person name="Bazylinski D.A."/>
            <person name="Vasconcellos A.T."/>
            <person name="Abreu F."/>
            <person name="Lins U."/>
        </authorList>
    </citation>
    <scope>NUCLEOTIDE SEQUENCE [LARGE SCALE GENOMIC DNA]</scope>
    <source>
        <strain evidence="2 3">IT-1</strain>
    </source>
</reference>
<comment type="caution">
    <text evidence="2">The sequence shown here is derived from an EMBL/GenBank/DDBJ whole genome shotgun (WGS) entry which is preliminary data.</text>
</comment>
<proteinExistence type="predicted"/>
<gene>
    <name evidence="2" type="ORF">MAIT1_01519</name>
</gene>
<dbReference type="AlphaFoldDB" id="A0A1Y2K0N0"/>
<dbReference type="STRING" id="1434232.MAIT1_01519"/>
<evidence type="ECO:0000313" key="3">
    <source>
        <dbReference type="Proteomes" id="UP000194003"/>
    </source>
</evidence>
<evidence type="ECO:0000313" key="2">
    <source>
        <dbReference type="EMBL" id="OSM01529.1"/>
    </source>
</evidence>
<protein>
    <recommendedName>
        <fullName evidence="4">MORN repeat-containing protein</fullName>
    </recommendedName>
</protein>
<dbReference type="EMBL" id="LVJN01000020">
    <property type="protein sequence ID" value="OSM01529.1"/>
    <property type="molecule type" value="Genomic_DNA"/>
</dbReference>
<feature type="chain" id="PRO_5012146859" description="MORN repeat-containing protein" evidence="1">
    <location>
        <begin position="21"/>
        <end position="175"/>
    </location>
</feature>
<dbReference type="RefSeq" id="WP_085443411.1">
    <property type="nucleotide sequence ID" value="NZ_LVJN01000020.1"/>
</dbReference>
<dbReference type="Gene3D" id="3.90.930.1">
    <property type="match status" value="1"/>
</dbReference>
<dbReference type="Proteomes" id="UP000194003">
    <property type="component" value="Unassembled WGS sequence"/>
</dbReference>
<sequence length="175" mass="19877">MKTPLTRARLLGLIAALLLAGCGPTEMHELEIRGGLYYKKGESSPYSGPAVAYFPTRDEDDDKKIYKEAFFANGKPDGTWVTYFHNGGRKEVKYAFGKINGQVRVFDARSKVREETTYVNGRRHGGQTAFNKEGKPVENHFYKDNIRRPYLQPGERTEFKESVKAEMEATAMENQ</sequence>
<dbReference type="SUPFAM" id="SSF82185">
    <property type="entry name" value="Histone H3 K4-specific methyltransferase SET7/9 N-terminal domain"/>
    <property type="match status" value="1"/>
</dbReference>
<evidence type="ECO:0008006" key="4">
    <source>
        <dbReference type="Google" id="ProtNLM"/>
    </source>
</evidence>
<keyword evidence="1" id="KW-0732">Signal</keyword>
<feature type="signal peptide" evidence="1">
    <location>
        <begin position="1"/>
        <end position="20"/>
    </location>
</feature>
<dbReference type="PROSITE" id="PS51257">
    <property type="entry name" value="PROKAR_LIPOPROTEIN"/>
    <property type="match status" value="1"/>
</dbReference>
<accession>A0A1Y2K0N0</accession>
<organism evidence="2 3">
    <name type="scientific">Magnetofaba australis IT-1</name>
    <dbReference type="NCBI Taxonomy" id="1434232"/>
    <lineage>
        <taxon>Bacteria</taxon>
        <taxon>Pseudomonadati</taxon>
        <taxon>Pseudomonadota</taxon>
        <taxon>Magnetococcia</taxon>
        <taxon>Magnetococcales</taxon>
        <taxon>Magnetococcaceae</taxon>
        <taxon>Magnetofaba</taxon>
    </lineage>
</organism>
<name>A0A1Y2K0N0_9PROT</name>